<evidence type="ECO:0000313" key="3">
    <source>
        <dbReference type="EMBL" id="OJF11006.1"/>
    </source>
</evidence>
<dbReference type="SUPFAM" id="SSF109854">
    <property type="entry name" value="DinB/YfiT-like putative metalloenzymes"/>
    <property type="match status" value="1"/>
</dbReference>
<dbReference type="AlphaFoldDB" id="A0A1K0GFS1"/>
<gene>
    <name evidence="3" type="ORF">BG844_28920</name>
</gene>
<keyword evidence="4" id="KW-1185">Reference proteome</keyword>
<proteinExistence type="predicted"/>
<dbReference type="EMBL" id="MEIA01000441">
    <property type="protein sequence ID" value="OJF11006.1"/>
    <property type="molecule type" value="Genomic_DNA"/>
</dbReference>
<organism evidence="3 4">
    <name type="scientific">Couchioplanes caeruleus subsp. caeruleus</name>
    <dbReference type="NCBI Taxonomy" id="56427"/>
    <lineage>
        <taxon>Bacteria</taxon>
        <taxon>Bacillati</taxon>
        <taxon>Actinomycetota</taxon>
        <taxon>Actinomycetes</taxon>
        <taxon>Micromonosporales</taxon>
        <taxon>Micromonosporaceae</taxon>
        <taxon>Couchioplanes</taxon>
    </lineage>
</organism>
<dbReference type="NCBIfam" id="TIGR03083">
    <property type="entry name" value="maleylpyruvate isomerase family mycothiol-dependent enzyme"/>
    <property type="match status" value="1"/>
</dbReference>
<dbReference type="Proteomes" id="UP000182486">
    <property type="component" value="Unassembled WGS sequence"/>
</dbReference>
<dbReference type="GO" id="GO:0046872">
    <property type="term" value="F:metal ion binding"/>
    <property type="evidence" value="ECO:0007669"/>
    <property type="project" value="InterPro"/>
</dbReference>
<dbReference type="InterPro" id="IPR034660">
    <property type="entry name" value="DinB/YfiT-like"/>
</dbReference>
<evidence type="ECO:0000313" key="4">
    <source>
        <dbReference type="Proteomes" id="UP000182486"/>
    </source>
</evidence>
<dbReference type="Pfam" id="PF11716">
    <property type="entry name" value="MDMPI_N"/>
    <property type="match status" value="1"/>
</dbReference>
<dbReference type="Gene3D" id="1.20.120.450">
    <property type="entry name" value="dinb family like domain"/>
    <property type="match status" value="1"/>
</dbReference>
<feature type="domain" description="Mycothiol-dependent maleylpyruvate isomerase metal-binding" evidence="2">
    <location>
        <begin position="15"/>
        <end position="102"/>
    </location>
</feature>
<comment type="caution">
    <text evidence="3">The sequence shown here is derived from an EMBL/GenBank/DDBJ whole genome shotgun (WGS) entry which is preliminary data.</text>
</comment>
<protein>
    <recommendedName>
        <fullName evidence="2">Mycothiol-dependent maleylpyruvate isomerase metal-binding domain-containing protein</fullName>
    </recommendedName>
</protein>
<feature type="region of interest" description="Disordered" evidence="1">
    <location>
        <begin position="218"/>
        <end position="238"/>
    </location>
</feature>
<reference evidence="3 4" key="1">
    <citation type="submission" date="2016-09" db="EMBL/GenBank/DDBJ databases">
        <title>Couchioplanes caeruleus draft genome sequence.</title>
        <authorList>
            <person name="Sheehan J."/>
            <person name="Caffrey P."/>
        </authorList>
    </citation>
    <scope>NUCLEOTIDE SEQUENCE [LARGE SCALE GENOMIC DNA]</scope>
    <source>
        <strain evidence="3 4">DSM 43634</strain>
    </source>
</reference>
<dbReference type="InterPro" id="IPR024344">
    <property type="entry name" value="MDMPI_metal-binding"/>
</dbReference>
<sequence>MTRYAAAMNIHDHIADERRRAADLIESLSVDQLRAPSLCGQWTVHEVAAHLLMPLVLSRTRLLMAMVASGMDFDRANVRLTAAVAGRPAAEIAAGLREHAEHRFKPPGVGYEAPLTDLVIHQQDISHPLGIAHAPALDRVRVCLAYLTSGAAKRVVPDGMLRGLRLQATDLDWSVGRGALVRGPAQALLMAVAGRAATLAELDGDGADALGGRIAADLPSPCESASDAADGIEENRGG</sequence>
<dbReference type="InterPro" id="IPR017517">
    <property type="entry name" value="Maleyloyr_isom"/>
</dbReference>
<evidence type="ECO:0000259" key="2">
    <source>
        <dbReference type="Pfam" id="PF11716"/>
    </source>
</evidence>
<accession>A0A1K0GFS1</accession>
<name>A0A1K0GFS1_9ACTN</name>
<evidence type="ECO:0000256" key="1">
    <source>
        <dbReference type="SAM" id="MobiDB-lite"/>
    </source>
</evidence>